<gene>
    <name evidence="2" type="ORF">FTW19_11970</name>
</gene>
<protein>
    <recommendedName>
        <fullName evidence="1">Rhamnogalacturonan lyase domain-containing protein</fullName>
    </recommendedName>
</protein>
<dbReference type="EMBL" id="CP042806">
    <property type="protein sequence ID" value="QEE28654.1"/>
    <property type="molecule type" value="Genomic_DNA"/>
</dbReference>
<evidence type="ECO:0000259" key="1">
    <source>
        <dbReference type="Pfam" id="PF14686"/>
    </source>
</evidence>
<dbReference type="SUPFAM" id="SSF49452">
    <property type="entry name" value="Starch-binding domain-like"/>
    <property type="match status" value="1"/>
</dbReference>
<dbReference type="Proteomes" id="UP000321820">
    <property type="component" value="Chromosome"/>
</dbReference>
<dbReference type="Gene3D" id="2.60.40.1120">
    <property type="entry name" value="Carboxypeptidase-like, regulatory domain"/>
    <property type="match status" value="1"/>
</dbReference>
<dbReference type="InterPro" id="IPR008972">
    <property type="entry name" value="Cupredoxin"/>
</dbReference>
<dbReference type="AlphaFoldDB" id="A0A5B9EAG2"/>
<reference evidence="2 3" key="1">
    <citation type="submission" date="2019-08" db="EMBL/GenBank/DDBJ databases">
        <title>Complete genome sequence of Terriglobus albidus strain ORNL.</title>
        <authorList>
            <person name="Podar M."/>
        </authorList>
    </citation>
    <scope>NUCLEOTIDE SEQUENCE [LARGE SCALE GENOMIC DNA]</scope>
    <source>
        <strain evidence="2 3">ORNL</strain>
    </source>
</reference>
<accession>A0A5B9EAG2</accession>
<feature type="domain" description="Rhamnogalacturonan lyase" evidence="1">
    <location>
        <begin position="202"/>
        <end position="248"/>
    </location>
</feature>
<proteinExistence type="predicted"/>
<dbReference type="SUPFAM" id="SSF49503">
    <property type="entry name" value="Cupredoxins"/>
    <property type="match status" value="1"/>
</dbReference>
<evidence type="ECO:0000313" key="3">
    <source>
        <dbReference type="Proteomes" id="UP000321820"/>
    </source>
</evidence>
<dbReference type="KEGG" id="talb:FTW19_11970"/>
<dbReference type="GO" id="GO:0030246">
    <property type="term" value="F:carbohydrate binding"/>
    <property type="evidence" value="ECO:0007669"/>
    <property type="project" value="InterPro"/>
</dbReference>
<name>A0A5B9EAG2_9BACT</name>
<dbReference type="InterPro" id="IPR013784">
    <property type="entry name" value="Carb-bd-like_fold"/>
</dbReference>
<dbReference type="Pfam" id="PF14686">
    <property type="entry name" value="fn3_3"/>
    <property type="match status" value="1"/>
</dbReference>
<dbReference type="OrthoDB" id="9772097at2"/>
<dbReference type="InterPro" id="IPR029413">
    <property type="entry name" value="RG-lyase_II"/>
</dbReference>
<sequence length="257" mass="28068">MRLNSSFALVLIAASLAGCKSKPTEPVATTETSSAPVFYHVDPGTAGSISGTLKYTGKRPTPKLIDISQDPTCVKAHKGKAYDESLVVDSKGDLANAFVYIRKGLEGKVFEVPTTTVTLDQSGCWFRPHVLGIMVGQQLIITNSDPVTHNIHPVAQINREWNHSMGPGDAPLQRKFTKPEIMVPVKCNIHDWMHSFIGVTDNPYFAVSKDDGTFKIENLPPGTYTLGVWHEKLGVQEQTISVSPKSDTPANFTYKGE</sequence>
<keyword evidence="3" id="KW-1185">Reference proteome</keyword>
<dbReference type="PROSITE" id="PS51257">
    <property type="entry name" value="PROKAR_LIPOPROTEIN"/>
    <property type="match status" value="1"/>
</dbReference>
<evidence type="ECO:0000313" key="2">
    <source>
        <dbReference type="EMBL" id="QEE28654.1"/>
    </source>
</evidence>
<organism evidence="2 3">
    <name type="scientific">Terriglobus albidus</name>
    <dbReference type="NCBI Taxonomy" id="1592106"/>
    <lineage>
        <taxon>Bacteria</taxon>
        <taxon>Pseudomonadati</taxon>
        <taxon>Acidobacteriota</taxon>
        <taxon>Terriglobia</taxon>
        <taxon>Terriglobales</taxon>
        <taxon>Acidobacteriaceae</taxon>
        <taxon>Terriglobus</taxon>
    </lineage>
</organism>
<dbReference type="RefSeq" id="WP_147647844.1">
    <property type="nucleotide sequence ID" value="NZ_CP042806.1"/>
</dbReference>
<dbReference type="Gene3D" id="2.60.40.420">
    <property type="entry name" value="Cupredoxins - blue copper proteins"/>
    <property type="match status" value="1"/>
</dbReference>